<dbReference type="GO" id="GO:0005524">
    <property type="term" value="F:ATP binding"/>
    <property type="evidence" value="ECO:0007669"/>
    <property type="project" value="UniProtKB-KW"/>
</dbReference>
<evidence type="ECO:0000256" key="16">
    <source>
        <dbReference type="ARBA" id="ARBA00058004"/>
    </source>
</evidence>
<reference evidence="26 27" key="1">
    <citation type="submission" date="2018-02" db="EMBL/GenBank/DDBJ databases">
        <title>Solimicrobium silvestre gen. nov., sp. nov., isolated from alpine forest soil.</title>
        <authorList>
            <person name="Margesin R."/>
            <person name="Albuquerque L."/>
            <person name="Zhang D.-C."/>
            <person name="Froufe H.J.C."/>
            <person name="Severino R."/>
            <person name="Roxo I."/>
            <person name="Egas C."/>
            <person name="Da Costa M.S."/>
        </authorList>
    </citation>
    <scope>NUCLEOTIDE SEQUENCE [LARGE SCALE GENOMIC DNA]</scope>
    <source>
        <strain evidence="26 27">S20-91</strain>
    </source>
</reference>
<keyword evidence="12" id="KW-1133">Transmembrane helix</keyword>
<dbReference type="SMART" id="SM00091">
    <property type="entry name" value="PAS"/>
    <property type="match status" value="3"/>
</dbReference>
<evidence type="ECO:0000256" key="21">
    <source>
        <dbReference type="PROSITE-ProRule" id="PRU00169"/>
    </source>
</evidence>
<sequence length="1452" mass="159753">MLMLVAFGAFLTYSHVTETDRINSSERERLHTLTNVVASDIQNNLTTVNHTLEGVIQDFLVGHPVQSSDALLLRLRALESAIPGIRALLVLDAHGLVVTASQPILLGKDLSFRDYFKRAQQQSDSATLYVSAPFQSLKKEPDLVMAVSRVVLSQDGQFTGMVVAALNQDFFSDSFTPVVYAPDVWGFVVHGDGEQLLNYPEKKGIGGTNLNRSGTFFSRHRQSGQVESVVTGTMYTTGERRMMVLQTIQPAALHMDKAIVIGISRELTAIAVPLQHQAAAYSVFFVAISLLCCLALYWMQTRRSRIETLRVEIEQERLDANDRIKLALRGANLALWSVHIPTNTRWFDENCFAIMGIASLSTNEDTDLFRQRIHPDDYAACFSEVGTCINGSKPLLEVTVRMQHSLGHWIWILTRGQAIERDANGRAVMLMGTFMDISVTKTAEQEVVRGRNELQVIFDNMTEGVFVFDNTNTLIRANDAARSIHGLFYQPRSIEEVWSGIDVYLPNGEILPKENWPTRRGFREDFVRNFELEIRRKDTGMAVFVNVNVTPVYGESKELSLLIVTFTNITEQRLTHALRESEARFRTLIEDAPLAIAILRGGHFVYTNPRYNILHGYAPTDDLKDQPWQTMISPESLDQLHEQETLINEDSPIEQMFEAHGLGNNGKLVPVFKTTTRVELVDGPATLIFAQDISAQKRAESLLLEARDAAETANRSKAEFLANMSHEIRSPLNAILGLAYLLEQAHLDLDAHNMVHKIRKSGRMLLGIINDILDVSKIDAGHMVIEQAPFKLGDVVDNIASSMGVILGDKDIQLIIQPPPAGILSLIGDALRLEQILNNLTSNAIKFTHEGRVELCISLQSQNEKHVVLRFCVKDTGVGIPLELQTAVFSAFTQADSSTTRRFGGTGLGLTICRQLVSLMGGEIGLTSTPGQGSEFWFTLPLQLITNADFSSPDMVRVDAMIADSCDIELKAITDIALGLGWQVSALASGEAVLAEIMERKDGELPDVVILDWNIPGMDGLETAHAIRACLADDECPVVIMATAFSLSSLASRPGAELVDAILNKPVTTSALYNATIEAQRRRAVSFGTSHTVAQTTTYGLAGIRLLVVDDSEINRDVAQRILQGEGAIVTLAVDGKDALDWLQAHPDDVDLVLMDVQMPVMDGIEATTRLRLMPQFNDLPIVALTAGAFQSQQEAARAAGMTHFISKPFDVPTTVTLIQRLRRTQNSVNSDTHNINDATPAERANIELPTDLPVIDIAKGLQIWPNLQTYRDYLRRFVKGYGNTINVINASLVNDDRPGAAALVHKLAGVAGSMAMPTTYRLAIEAERVLASEYDATLILGRLDDALKQVIVAIDRFAPAVVMEQLVPASTFTVGDMSSALCAQLDILLAALLKALDTDNPAPVRKILSTLVTLLPAQELSAIRENVHAFDFRAAETATIKLAQQIGITLE</sequence>
<dbReference type="PANTHER" id="PTHR45339:SF5">
    <property type="entry name" value="HISTIDINE KINASE"/>
    <property type="match status" value="1"/>
</dbReference>
<evidence type="ECO:0000259" key="25">
    <source>
        <dbReference type="PROSITE" id="PS50894"/>
    </source>
</evidence>
<keyword evidence="4" id="KW-1003">Cell membrane</keyword>
<keyword evidence="15" id="KW-0472">Membrane</keyword>
<dbReference type="InterPro" id="IPR008207">
    <property type="entry name" value="Sig_transdc_His_kin_Hpt_dom"/>
</dbReference>
<dbReference type="Gene3D" id="1.20.120.160">
    <property type="entry name" value="HPT domain"/>
    <property type="match status" value="1"/>
</dbReference>
<dbReference type="FunFam" id="1.10.287.130:FF:000002">
    <property type="entry name" value="Two-component osmosensing histidine kinase"/>
    <property type="match status" value="1"/>
</dbReference>
<dbReference type="Pfam" id="PF08447">
    <property type="entry name" value="PAS_3"/>
    <property type="match status" value="1"/>
</dbReference>
<dbReference type="CDD" id="cd00130">
    <property type="entry name" value="PAS"/>
    <property type="match status" value="1"/>
</dbReference>
<evidence type="ECO:0000256" key="7">
    <source>
        <dbReference type="ARBA" id="ARBA00022692"/>
    </source>
</evidence>
<evidence type="ECO:0000256" key="20">
    <source>
        <dbReference type="PROSITE-ProRule" id="PRU00110"/>
    </source>
</evidence>
<feature type="domain" description="PAC" evidence="24">
    <location>
        <begin position="396"/>
        <end position="449"/>
    </location>
</feature>
<dbReference type="EC" id="2.7.13.3" evidence="3"/>
<keyword evidence="10" id="KW-0418">Kinase</keyword>
<evidence type="ECO:0000256" key="13">
    <source>
        <dbReference type="ARBA" id="ARBA00023012"/>
    </source>
</evidence>
<evidence type="ECO:0000256" key="19">
    <source>
        <dbReference type="ARBA" id="ARBA00070152"/>
    </source>
</evidence>
<dbReference type="NCBIfam" id="TIGR00229">
    <property type="entry name" value="sensory_box"/>
    <property type="match status" value="1"/>
</dbReference>
<dbReference type="InterPro" id="IPR004358">
    <property type="entry name" value="Sig_transdc_His_kin-like_C"/>
</dbReference>
<dbReference type="PROSITE" id="PS50894">
    <property type="entry name" value="HPT"/>
    <property type="match status" value="1"/>
</dbReference>
<accession>A0A2S9H329</accession>
<feature type="modified residue" description="4-aspartylphosphate" evidence="21">
    <location>
        <position position="1012"/>
    </location>
</feature>
<keyword evidence="27" id="KW-1185">Reference proteome</keyword>
<dbReference type="InterPro" id="IPR005467">
    <property type="entry name" value="His_kinase_dom"/>
</dbReference>
<name>A0A2S9H329_9BURK</name>
<dbReference type="PANTHER" id="PTHR45339">
    <property type="entry name" value="HYBRID SIGNAL TRANSDUCTION HISTIDINE KINASE J"/>
    <property type="match status" value="1"/>
</dbReference>
<dbReference type="SMART" id="SM00448">
    <property type="entry name" value="REC"/>
    <property type="match status" value="2"/>
</dbReference>
<dbReference type="PRINTS" id="PR00344">
    <property type="entry name" value="BCTRLSENSOR"/>
</dbReference>
<dbReference type="InterPro" id="IPR011006">
    <property type="entry name" value="CheY-like_superfamily"/>
</dbReference>
<organism evidence="26 27">
    <name type="scientific">Solimicrobium silvestre</name>
    <dbReference type="NCBI Taxonomy" id="2099400"/>
    <lineage>
        <taxon>Bacteria</taxon>
        <taxon>Pseudomonadati</taxon>
        <taxon>Pseudomonadota</taxon>
        <taxon>Betaproteobacteria</taxon>
        <taxon>Burkholderiales</taxon>
        <taxon>Oxalobacteraceae</taxon>
        <taxon>Solimicrobium</taxon>
    </lineage>
</organism>
<feature type="domain" description="Response regulatory" evidence="23">
    <location>
        <begin position="1105"/>
        <end position="1223"/>
    </location>
</feature>
<evidence type="ECO:0000313" key="26">
    <source>
        <dbReference type="EMBL" id="PRC94343.1"/>
    </source>
</evidence>
<dbReference type="Pfam" id="PF02743">
    <property type="entry name" value="dCache_1"/>
    <property type="match status" value="1"/>
</dbReference>
<dbReference type="FunFam" id="3.30.565.10:FF:000010">
    <property type="entry name" value="Sensor histidine kinase RcsC"/>
    <property type="match status" value="1"/>
</dbReference>
<dbReference type="InterPro" id="IPR036890">
    <property type="entry name" value="HATPase_C_sf"/>
</dbReference>
<dbReference type="CDD" id="cd16922">
    <property type="entry name" value="HATPase_EvgS-ArcB-TorS-like"/>
    <property type="match status" value="1"/>
</dbReference>
<comment type="catalytic activity">
    <reaction evidence="1">
        <text>ATP + protein L-histidine = ADP + protein N-phospho-L-histidine.</text>
        <dbReference type="EC" id="2.7.13.3"/>
    </reaction>
</comment>
<comment type="subcellular location">
    <subcellularLocation>
        <location evidence="2">Cell membrane</location>
        <topology evidence="2">Multi-pass membrane protein</topology>
    </subcellularLocation>
</comment>
<dbReference type="InterPro" id="IPR001789">
    <property type="entry name" value="Sig_transdc_resp-reg_receiver"/>
</dbReference>
<dbReference type="Proteomes" id="UP000237839">
    <property type="component" value="Unassembled WGS sequence"/>
</dbReference>
<protein>
    <recommendedName>
        <fullName evidence="18">Sensory/regulatory protein RpfC</fullName>
        <ecNumber evidence="3">2.7.13.3</ecNumber>
    </recommendedName>
    <alternativeName>
        <fullName evidence="19">Virulence sensor protein BvgS</fullName>
    </alternativeName>
</protein>
<dbReference type="EMBL" id="PUGF01000003">
    <property type="protein sequence ID" value="PRC94343.1"/>
    <property type="molecule type" value="Genomic_DNA"/>
</dbReference>
<dbReference type="InterPro" id="IPR036097">
    <property type="entry name" value="HisK_dim/P_sf"/>
</dbReference>
<feature type="domain" description="Response regulatory" evidence="23">
    <location>
        <begin position="959"/>
        <end position="1080"/>
    </location>
</feature>
<dbReference type="Gene3D" id="1.10.287.130">
    <property type="match status" value="1"/>
</dbReference>
<comment type="subunit">
    <text evidence="17">At low DSF concentrations, interacts with RpfF.</text>
</comment>
<dbReference type="InterPro" id="IPR003661">
    <property type="entry name" value="HisK_dim/P_dom"/>
</dbReference>
<feature type="modified residue" description="4-aspartylphosphate" evidence="21">
    <location>
        <position position="1156"/>
    </location>
</feature>
<dbReference type="SMART" id="SM00388">
    <property type="entry name" value="HisKA"/>
    <property type="match status" value="1"/>
</dbReference>
<dbReference type="PROSITE" id="PS50113">
    <property type="entry name" value="PAC"/>
    <property type="match status" value="2"/>
</dbReference>
<dbReference type="InterPro" id="IPR003594">
    <property type="entry name" value="HATPase_dom"/>
</dbReference>
<evidence type="ECO:0000256" key="4">
    <source>
        <dbReference type="ARBA" id="ARBA00022475"/>
    </source>
</evidence>
<evidence type="ECO:0000256" key="15">
    <source>
        <dbReference type="ARBA" id="ARBA00023136"/>
    </source>
</evidence>
<keyword evidence="13" id="KW-0902">Two-component regulatory system</keyword>
<dbReference type="CDD" id="cd12914">
    <property type="entry name" value="PDC1_DGC_like"/>
    <property type="match status" value="1"/>
</dbReference>
<dbReference type="SUPFAM" id="SSF47384">
    <property type="entry name" value="Homodimeric domain of signal transducing histidine kinase"/>
    <property type="match status" value="1"/>
</dbReference>
<dbReference type="InterPro" id="IPR013655">
    <property type="entry name" value="PAS_fold_3"/>
</dbReference>
<evidence type="ECO:0000256" key="18">
    <source>
        <dbReference type="ARBA" id="ARBA00068150"/>
    </source>
</evidence>
<dbReference type="Pfam" id="PF02518">
    <property type="entry name" value="HATPase_c"/>
    <property type="match status" value="1"/>
</dbReference>
<keyword evidence="11" id="KW-0067">ATP-binding</keyword>
<keyword evidence="14" id="KW-0843">Virulence</keyword>
<dbReference type="SUPFAM" id="SSF52172">
    <property type="entry name" value="CheY-like"/>
    <property type="match status" value="2"/>
</dbReference>
<dbReference type="InterPro" id="IPR000014">
    <property type="entry name" value="PAS"/>
</dbReference>
<evidence type="ECO:0000256" key="3">
    <source>
        <dbReference type="ARBA" id="ARBA00012438"/>
    </source>
</evidence>
<gene>
    <name evidence="26" type="ORF">S2091_0964</name>
</gene>
<evidence type="ECO:0000256" key="8">
    <source>
        <dbReference type="ARBA" id="ARBA00022729"/>
    </source>
</evidence>
<dbReference type="InterPro" id="IPR000700">
    <property type="entry name" value="PAS-assoc_C"/>
</dbReference>
<evidence type="ECO:0000256" key="14">
    <source>
        <dbReference type="ARBA" id="ARBA00023026"/>
    </source>
</evidence>
<evidence type="ECO:0000256" key="12">
    <source>
        <dbReference type="ARBA" id="ARBA00022989"/>
    </source>
</evidence>
<dbReference type="CDD" id="cd00082">
    <property type="entry name" value="HisKA"/>
    <property type="match status" value="1"/>
</dbReference>
<evidence type="ECO:0000256" key="17">
    <source>
        <dbReference type="ARBA" id="ARBA00064003"/>
    </source>
</evidence>
<feature type="modified residue" description="Phosphohistidine" evidence="20">
    <location>
        <position position="1306"/>
    </location>
</feature>
<proteinExistence type="predicted"/>
<dbReference type="PROSITE" id="PS50110">
    <property type="entry name" value="RESPONSE_REGULATORY"/>
    <property type="match status" value="2"/>
</dbReference>
<evidence type="ECO:0000259" key="23">
    <source>
        <dbReference type="PROSITE" id="PS50110"/>
    </source>
</evidence>
<evidence type="ECO:0000256" key="5">
    <source>
        <dbReference type="ARBA" id="ARBA00022553"/>
    </source>
</evidence>
<evidence type="ECO:0000313" key="27">
    <source>
        <dbReference type="Proteomes" id="UP000237839"/>
    </source>
</evidence>
<dbReference type="Pfam" id="PF00072">
    <property type="entry name" value="Response_reg"/>
    <property type="match status" value="2"/>
</dbReference>
<evidence type="ECO:0000256" key="11">
    <source>
        <dbReference type="ARBA" id="ARBA00022840"/>
    </source>
</evidence>
<dbReference type="Pfam" id="PF00512">
    <property type="entry name" value="HisKA"/>
    <property type="match status" value="1"/>
</dbReference>
<evidence type="ECO:0000256" key="1">
    <source>
        <dbReference type="ARBA" id="ARBA00000085"/>
    </source>
</evidence>
<evidence type="ECO:0000256" key="10">
    <source>
        <dbReference type="ARBA" id="ARBA00022777"/>
    </source>
</evidence>
<keyword evidence="7" id="KW-0812">Transmembrane</keyword>
<dbReference type="CDD" id="cd17546">
    <property type="entry name" value="REC_hyHK_CKI1_RcsC-like"/>
    <property type="match status" value="1"/>
</dbReference>
<dbReference type="InterPro" id="IPR001610">
    <property type="entry name" value="PAC"/>
</dbReference>
<feature type="domain" description="HPt" evidence="25">
    <location>
        <begin position="1267"/>
        <end position="1365"/>
    </location>
</feature>
<dbReference type="Pfam" id="PF01627">
    <property type="entry name" value="Hpt"/>
    <property type="match status" value="1"/>
</dbReference>
<dbReference type="GO" id="GO:0005886">
    <property type="term" value="C:plasma membrane"/>
    <property type="evidence" value="ECO:0007669"/>
    <property type="project" value="UniProtKB-SubCell"/>
</dbReference>
<dbReference type="PROSITE" id="PS50109">
    <property type="entry name" value="HIS_KIN"/>
    <property type="match status" value="1"/>
</dbReference>
<dbReference type="Gene3D" id="3.30.565.10">
    <property type="entry name" value="Histidine kinase-like ATPase, C-terminal domain"/>
    <property type="match status" value="1"/>
</dbReference>
<dbReference type="GO" id="GO:0000155">
    <property type="term" value="F:phosphorelay sensor kinase activity"/>
    <property type="evidence" value="ECO:0007669"/>
    <property type="project" value="InterPro"/>
</dbReference>
<evidence type="ECO:0000256" key="9">
    <source>
        <dbReference type="ARBA" id="ARBA00022741"/>
    </source>
</evidence>
<dbReference type="SMART" id="SM00086">
    <property type="entry name" value="PAC"/>
    <property type="match status" value="2"/>
</dbReference>
<dbReference type="InterPro" id="IPR036641">
    <property type="entry name" value="HPT_dom_sf"/>
</dbReference>
<dbReference type="Gene3D" id="3.40.50.2300">
    <property type="match status" value="2"/>
</dbReference>
<keyword evidence="8" id="KW-0732">Signal</keyword>
<feature type="domain" description="PAC" evidence="24">
    <location>
        <begin position="528"/>
        <end position="581"/>
    </location>
</feature>
<evidence type="ECO:0000259" key="22">
    <source>
        <dbReference type="PROSITE" id="PS50109"/>
    </source>
</evidence>
<evidence type="ECO:0000259" key="24">
    <source>
        <dbReference type="PROSITE" id="PS50113"/>
    </source>
</evidence>
<dbReference type="SUPFAM" id="SSF47226">
    <property type="entry name" value="Histidine-containing phosphotransfer domain, HPT domain"/>
    <property type="match status" value="1"/>
</dbReference>
<dbReference type="SUPFAM" id="SSF55785">
    <property type="entry name" value="PYP-like sensor domain (PAS domain)"/>
    <property type="match status" value="3"/>
</dbReference>
<dbReference type="InterPro" id="IPR033479">
    <property type="entry name" value="dCache_1"/>
</dbReference>
<keyword evidence="6" id="KW-0808">Transferase</keyword>
<evidence type="ECO:0000256" key="2">
    <source>
        <dbReference type="ARBA" id="ARBA00004651"/>
    </source>
</evidence>
<dbReference type="SUPFAM" id="SSF55874">
    <property type="entry name" value="ATPase domain of HSP90 chaperone/DNA topoisomerase II/histidine kinase"/>
    <property type="match status" value="1"/>
</dbReference>
<evidence type="ECO:0000256" key="6">
    <source>
        <dbReference type="ARBA" id="ARBA00022679"/>
    </source>
</evidence>
<keyword evidence="9" id="KW-0547">Nucleotide-binding</keyword>
<keyword evidence="5 21" id="KW-0597">Phosphoprotein</keyword>
<comment type="caution">
    <text evidence="26">The sequence shown here is derived from an EMBL/GenBank/DDBJ whole genome shotgun (WGS) entry which is preliminary data.</text>
</comment>
<feature type="domain" description="Histidine kinase" evidence="22">
    <location>
        <begin position="723"/>
        <end position="944"/>
    </location>
</feature>
<dbReference type="Gene3D" id="3.30.450.20">
    <property type="entry name" value="PAS domain"/>
    <property type="match status" value="4"/>
</dbReference>
<dbReference type="Pfam" id="PF13188">
    <property type="entry name" value="PAS_8"/>
    <property type="match status" value="2"/>
</dbReference>
<dbReference type="InterPro" id="IPR035965">
    <property type="entry name" value="PAS-like_dom_sf"/>
</dbReference>
<comment type="function">
    <text evidence="16">Member of the two-component regulatory system BvgS/BvgA. Phosphorylates BvgA via a four-step phosphorelay in response to environmental signals.</text>
</comment>
<dbReference type="SMART" id="SM00387">
    <property type="entry name" value="HATPase_c"/>
    <property type="match status" value="1"/>
</dbReference>